<evidence type="ECO:0000256" key="5">
    <source>
        <dbReference type="ARBA" id="ARBA00023098"/>
    </source>
</evidence>
<comment type="subcellular location">
    <subcellularLocation>
        <location evidence="1">Membrane</location>
    </subcellularLocation>
</comment>
<dbReference type="SMART" id="SM00563">
    <property type="entry name" value="PlsC"/>
    <property type="match status" value="1"/>
</dbReference>
<keyword evidence="11" id="KW-1185">Reference proteome</keyword>
<dbReference type="Proteomes" id="UP000237655">
    <property type="component" value="Chromosome"/>
</dbReference>
<dbReference type="GO" id="GO:0016020">
    <property type="term" value="C:membrane"/>
    <property type="evidence" value="ECO:0007669"/>
    <property type="project" value="UniProtKB-SubCell"/>
</dbReference>
<keyword evidence="6 8" id="KW-0472">Membrane</keyword>
<keyword evidence="2 10" id="KW-0808">Transferase</keyword>
<evidence type="ECO:0000256" key="1">
    <source>
        <dbReference type="ARBA" id="ARBA00004370"/>
    </source>
</evidence>
<evidence type="ECO:0000256" key="4">
    <source>
        <dbReference type="ARBA" id="ARBA00022989"/>
    </source>
</evidence>
<keyword evidence="3 8" id="KW-0812">Transmembrane</keyword>
<evidence type="ECO:0000256" key="7">
    <source>
        <dbReference type="ARBA" id="ARBA00023315"/>
    </source>
</evidence>
<gene>
    <name evidence="10" type="ORF">C6Y53_18480</name>
</gene>
<keyword evidence="7 10" id="KW-0012">Acyltransferase</keyword>
<feature type="transmembrane region" description="Helical" evidence="8">
    <location>
        <begin position="29"/>
        <end position="48"/>
    </location>
</feature>
<dbReference type="EMBL" id="CP027665">
    <property type="protein sequence ID" value="AVO39484.1"/>
    <property type="molecule type" value="Genomic_DNA"/>
</dbReference>
<protein>
    <submittedName>
        <fullName evidence="10">1-acyl-sn-glycerol-3-phosphate acyltransferase</fullName>
    </submittedName>
</protein>
<dbReference type="AlphaFoldDB" id="A0A2S0MUA6"/>
<name>A0A2S0MUA6_9RHOB</name>
<dbReference type="KEGG" id="thas:C6Y53_18480"/>
<dbReference type="Pfam" id="PF01553">
    <property type="entry name" value="Acyltransferase"/>
    <property type="match status" value="1"/>
</dbReference>
<evidence type="ECO:0000256" key="8">
    <source>
        <dbReference type="SAM" id="Phobius"/>
    </source>
</evidence>
<keyword evidence="4 8" id="KW-1133">Transmembrane helix</keyword>
<dbReference type="GO" id="GO:0006644">
    <property type="term" value="P:phospholipid metabolic process"/>
    <property type="evidence" value="ECO:0007669"/>
    <property type="project" value="TreeGrafter"/>
</dbReference>
<evidence type="ECO:0000313" key="11">
    <source>
        <dbReference type="Proteomes" id="UP000237655"/>
    </source>
</evidence>
<dbReference type="RefSeq" id="WP_106473788.1">
    <property type="nucleotide sequence ID" value="NZ_CP027665.1"/>
</dbReference>
<evidence type="ECO:0000256" key="2">
    <source>
        <dbReference type="ARBA" id="ARBA00022679"/>
    </source>
</evidence>
<dbReference type="PANTHER" id="PTHR23063">
    <property type="entry name" value="PHOSPHOLIPID ACYLTRANSFERASE"/>
    <property type="match status" value="1"/>
</dbReference>
<dbReference type="GO" id="GO:0071618">
    <property type="term" value="F:lysophosphatidylethanolamine acyltransferase activity"/>
    <property type="evidence" value="ECO:0007669"/>
    <property type="project" value="TreeGrafter"/>
</dbReference>
<evidence type="ECO:0000256" key="6">
    <source>
        <dbReference type="ARBA" id="ARBA00023136"/>
    </source>
</evidence>
<keyword evidence="5" id="KW-0443">Lipid metabolism</keyword>
<dbReference type="CDD" id="cd07989">
    <property type="entry name" value="LPLAT_AGPAT-like"/>
    <property type="match status" value="1"/>
</dbReference>
<dbReference type="PANTHER" id="PTHR23063:SF54">
    <property type="entry name" value="LYSOPHOSPHOLIPID ACYLTRANSFERASE LPEAT1"/>
    <property type="match status" value="1"/>
</dbReference>
<dbReference type="InterPro" id="IPR002123">
    <property type="entry name" value="Plipid/glycerol_acylTrfase"/>
</dbReference>
<evidence type="ECO:0000256" key="3">
    <source>
        <dbReference type="ARBA" id="ARBA00022692"/>
    </source>
</evidence>
<dbReference type="SUPFAM" id="SSF69593">
    <property type="entry name" value="Glycerol-3-phosphate (1)-acyltransferase"/>
    <property type="match status" value="1"/>
</dbReference>
<feature type="domain" description="Phospholipid/glycerol acyltransferase" evidence="9">
    <location>
        <begin position="90"/>
        <end position="205"/>
    </location>
</feature>
<sequence length="284" mass="31734">MTPLWDSEIPPDPVEITATGWLRALVRGLVLGGLVFGCLALLLVVRLVERPLCGLRRPVTPYITQFVCRNAFRVLGMRFRSTGDLMTGMGAVVSNHASWLDIFALNARKRIYFVSKAEVAGWPGIGWLARATGTVFIERDRKRAREQTELFEARLRAGHKLLFFPEGTSTDGLRVLPFKTTLFAAFFTDALRDRMQVQPVTLVYTAPDGQPERYYGWWGEMAFGPHLLATLAARRQGSVEVIYHAPVRVAEFADRKALARHCEAAVRSGLDVALSARDDHPARP</sequence>
<evidence type="ECO:0000259" key="9">
    <source>
        <dbReference type="SMART" id="SM00563"/>
    </source>
</evidence>
<organism evidence="10 11">
    <name type="scientific">Pukyongiella litopenaei</name>
    <dbReference type="NCBI Taxonomy" id="2605946"/>
    <lineage>
        <taxon>Bacteria</taxon>
        <taxon>Pseudomonadati</taxon>
        <taxon>Pseudomonadota</taxon>
        <taxon>Alphaproteobacteria</taxon>
        <taxon>Rhodobacterales</taxon>
        <taxon>Paracoccaceae</taxon>
        <taxon>Pukyongiella</taxon>
    </lineage>
</organism>
<proteinExistence type="predicted"/>
<accession>A0A2S0MUA6</accession>
<reference evidence="11" key="1">
    <citation type="submission" date="2018-03" db="EMBL/GenBank/DDBJ databases">
        <title>Genomic analysis of the strain SH-1 isolated from shrimp intestine.</title>
        <authorList>
            <person name="Kim Y.-S."/>
            <person name="Kim S.-E."/>
            <person name="Kim K.-H."/>
        </authorList>
    </citation>
    <scope>NUCLEOTIDE SEQUENCE [LARGE SCALE GENOMIC DNA]</scope>
    <source>
        <strain evidence="11">SH-1</strain>
    </source>
</reference>
<evidence type="ECO:0000313" key="10">
    <source>
        <dbReference type="EMBL" id="AVO39484.1"/>
    </source>
</evidence>